<dbReference type="OrthoDB" id="5031571at2759"/>
<accession>A0A9P9IMU6</accession>
<dbReference type="AlphaFoldDB" id="A0A9P9IMU6"/>
<sequence>MQVTSILAILLTATGALAAPGGNKPVKPKKPAPPAIVKQSISCSSGAPYCCTAESAGGSDSFASGSGDVYFKCSDLTDKCNSIQVCCNNNGDKAKQICAAFGSAKVEFD</sequence>
<gene>
    <name evidence="2" type="ORF">EDB81DRAFT_889839</name>
</gene>
<keyword evidence="1" id="KW-0732">Signal</keyword>
<evidence type="ECO:0000313" key="2">
    <source>
        <dbReference type="EMBL" id="KAH7126136.1"/>
    </source>
</evidence>
<evidence type="ECO:0000313" key="3">
    <source>
        <dbReference type="Proteomes" id="UP000738349"/>
    </source>
</evidence>
<organism evidence="2 3">
    <name type="scientific">Dactylonectria macrodidyma</name>
    <dbReference type="NCBI Taxonomy" id="307937"/>
    <lineage>
        <taxon>Eukaryota</taxon>
        <taxon>Fungi</taxon>
        <taxon>Dikarya</taxon>
        <taxon>Ascomycota</taxon>
        <taxon>Pezizomycotina</taxon>
        <taxon>Sordariomycetes</taxon>
        <taxon>Hypocreomycetidae</taxon>
        <taxon>Hypocreales</taxon>
        <taxon>Nectriaceae</taxon>
        <taxon>Dactylonectria</taxon>
    </lineage>
</organism>
<reference evidence="2" key="1">
    <citation type="journal article" date="2021" name="Nat. Commun.">
        <title>Genetic determinants of endophytism in the Arabidopsis root mycobiome.</title>
        <authorList>
            <person name="Mesny F."/>
            <person name="Miyauchi S."/>
            <person name="Thiergart T."/>
            <person name="Pickel B."/>
            <person name="Atanasova L."/>
            <person name="Karlsson M."/>
            <person name="Huettel B."/>
            <person name="Barry K.W."/>
            <person name="Haridas S."/>
            <person name="Chen C."/>
            <person name="Bauer D."/>
            <person name="Andreopoulos W."/>
            <person name="Pangilinan J."/>
            <person name="LaButti K."/>
            <person name="Riley R."/>
            <person name="Lipzen A."/>
            <person name="Clum A."/>
            <person name="Drula E."/>
            <person name="Henrissat B."/>
            <person name="Kohler A."/>
            <person name="Grigoriev I.V."/>
            <person name="Martin F.M."/>
            <person name="Hacquard S."/>
        </authorList>
    </citation>
    <scope>NUCLEOTIDE SEQUENCE</scope>
    <source>
        <strain evidence="2">MPI-CAGE-AT-0147</strain>
    </source>
</reference>
<evidence type="ECO:0000256" key="1">
    <source>
        <dbReference type="SAM" id="SignalP"/>
    </source>
</evidence>
<feature type="chain" id="PRO_5040381767" description="Hydrophobin" evidence="1">
    <location>
        <begin position="19"/>
        <end position="109"/>
    </location>
</feature>
<comment type="caution">
    <text evidence="2">The sequence shown here is derived from an EMBL/GenBank/DDBJ whole genome shotgun (WGS) entry which is preliminary data.</text>
</comment>
<evidence type="ECO:0008006" key="4">
    <source>
        <dbReference type="Google" id="ProtNLM"/>
    </source>
</evidence>
<proteinExistence type="predicted"/>
<keyword evidence="3" id="KW-1185">Reference proteome</keyword>
<feature type="signal peptide" evidence="1">
    <location>
        <begin position="1"/>
        <end position="18"/>
    </location>
</feature>
<dbReference type="Proteomes" id="UP000738349">
    <property type="component" value="Unassembled WGS sequence"/>
</dbReference>
<protein>
    <recommendedName>
        <fullName evidence="4">Hydrophobin</fullName>
    </recommendedName>
</protein>
<name>A0A9P9IMU6_9HYPO</name>
<dbReference type="EMBL" id="JAGMUV010000020">
    <property type="protein sequence ID" value="KAH7126136.1"/>
    <property type="molecule type" value="Genomic_DNA"/>
</dbReference>